<dbReference type="CDD" id="cd06587">
    <property type="entry name" value="VOC"/>
    <property type="match status" value="1"/>
</dbReference>
<dbReference type="PANTHER" id="PTHR35908">
    <property type="entry name" value="HYPOTHETICAL FUSION PROTEIN"/>
    <property type="match status" value="1"/>
</dbReference>
<organism evidence="2 3">
    <name type="scientific">Brachybacterium muris UCD-AY4</name>
    <dbReference type="NCBI Taxonomy" id="1249481"/>
    <lineage>
        <taxon>Bacteria</taxon>
        <taxon>Bacillati</taxon>
        <taxon>Actinomycetota</taxon>
        <taxon>Actinomycetes</taxon>
        <taxon>Micrococcales</taxon>
        <taxon>Dermabacteraceae</taxon>
        <taxon>Brachybacterium</taxon>
    </lineage>
</organism>
<accession>A0A022L3B7</accession>
<dbReference type="EMBL" id="AORC01000004">
    <property type="protein sequence ID" value="EYT50495.1"/>
    <property type="molecule type" value="Genomic_DNA"/>
</dbReference>
<evidence type="ECO:0000313" key="3">
    <source>
        <dbReference type="Proteomes" id="UP000019754"/>
    </source>
</evidence>
<proteinExistence type="predicted"/>
<dbReference type="PANTHER" id="PTHR35908:SF1">
    <property type="entry name" value="CONSERVED PROTEIN"/>
    <property type="match status" value="1"/>
</dbReference>
<dbReference type="HOGENOM" id="CLU_108054_2_1_11"/>
<comment type="caution">
    <text evidence="2">The sequence shown here is derived from an EMBL/GenBank/DDBJ whole genome shotgun (WGS) entry which is preliminary data.</text>
</comment>
<dbReference type="PROSITE" id="PS51819">
    <property type="entry name" value="VOC"/>
    <property type="match status" value="1"/>
</dbReference>
<keyword evidence="3" id="KW-1185">Reference proteome</keyword>
<dbReference type="STRING" id="1249481.D641_0104310"/>
<sequence>MVNDAQVPADGETAGERYPSIRQVVLDAEDARGLAEFYRQLYGLHYRPGDEPPTEGEADDDGWLVLRGAGISIAFQRTEKVPRSTWPSSEVPQQFHLDTTVPTIDELERQKDRALALGATLLLNRTDAPEEPLYVVADPAGHPLCIFVGD</sequence>
<dbReference type="Proteomes" id="UP000019754">
    <property type="component" value="Unassembled WGS sequence"/>
</dbReference>
<protein>
    <submittedName>
        <fullName evidence="2">Glyoxalase</fullName>
    </submittedName>
</protein>
<dbReference type="InterPro" id="IPR041581">
    <property type="entry name" value="Glyoxalase_6"/>
</dbReference>
<evidence type="ECO:0000259" key="1">
    <source>
        <dbReference type="PROSITE" id="PS51819"/>
    </source>
</evidence>
<gene>
    <name evidence="2" type="ORF">D641_0104310</name>
</gene>
<dbReference type="RefSeq" id="WP_017822574.1">
    <property type="nucleotide sequence ID" value="NZ_AORC01000004.1"/>
</dbReference>
<reference evidence="2 3" key="1">
    <citation type="journal article" date="2013" name="Genome Announc.">
        <title>Draft genome sequence of an Actinobacterium, Brachybacterium muris strain UCD-AY4.</title>
        <authorList>
            <person name="Lo J.R."/>
            <person name="Lang J.M."/>
            <person name="Darling A.E."/>
            <person name="Eisen J.A."/>
            <person name="Coil D.A."/>
        </authorList>
    </citation>
    <scope>NUCLEOTIDE SEQUENCE [LARGE SCALE GENOMIC DNA]</scope>
    <source>
        <strain evidence="2 3">UCD-AY4</strain>
    </source>
</reference>
<evidence type="ECO:0000313" key="2">
    <source>
        <dbReference type="EMBL" id="EYT50495.1"/>
    </source>
</evidence>
<feature type="domain" description="VOC" evidence="1">
    <location>
        <begin position="20"/>
        <end position="149"/>
    </location>
</feature>
<dbReference type="Gene3D" id="3.10.180.10">
    <property type="entry name" value="2,3-Dihydroxybiphenyl 1,2-Dioxygenase, domain 1"/>
    <property type="match status" value="1"/>
</dbReference>
<dbReference type="Pfam" id="PF18029">
    <property type="entry name" value="Glyoxalase_6"/>
    <property type="match status" value="1"/>
</dbReference>
<dbReference type="AlphaFoldDB" id="A0A022L3B7"/>
<dbReference type="InterPro" id="IPR037523">
    <property type="entry name" value="VOC_core"/>
</dbReference>
<name>A0A022L3B7_9MICO</name>
<dbReference type="SUPFAM" id="SSF54593">
    <property type="entry name" value="Glyoxalase/Bleomycin resistance protein/Dihydroxybiphenyl dioxygenase"/>
    <property type="match status" value="1"/>
</dbReference>
<dbReference type="InterPro" id="IPR029068">
    <property type="entry name" value="Glyas_Bleomycin-R_OHBP_Dase"/>
</dbReference>